<organism evidence="4">
    <name type="scientific">Wuchereria bancrofti</name>
    <dbReference type="NCBI Taxonomy" id="6293"/>
    <lineage>
        <taxon>Eukaryota</taxon>
        <taxon>Metazoa</taxon>
        <taxon>Ecdysozoa</taxon>
        <taxon>Nematoda</taxon>
        <taxon>Chromadorea</taxon>
        <taxon>Rhabditida</taxon>
        <taxon>Spirurina</taxon>
        <taxon>Spiruromorpha</taxon>
        <taxon>Filarioidea</taxon>
        <taxon>Onchocercidae</taxon>
        <taxon>Wuchereria</taxon>
    </lineage>
</organism>
<evidence type="ECO:0000256" key="2">
    <source>
        <dbReference type="ARBA" id="ARBA00023054"/>
    </source>
</evidence>
<dbReference type="STRING" id="6293.A0A1I8E9R6"/>
<name>A0A1I8E9R6_WUCBA</name>
<feature type="region of interest" description="Disordered" evidence="3">
    <location>
        <begin position="174"/>
        <end position="205"/>
    </location>
</feature>
<feature type="compositionally biased region" description="Basic residues" evidence="3">
    <location>
        <begin position="178"/>
        <end position="187"/>
    </location>
</feature>
<evidence type="ECO:0008006" key="5">
    <source>
        <dbReference type="Google" id="ProtNLM"/>
    </source>
</evidence>
<dbReference type="WBParaSite" id="maker-PairedContig_1161-snap-gene-0.25-mRNA-1">
    <property type="protein sequence ID" value="maker-PairedContig_1161-snap-gene-0.25-mRNA-1"/>
    <property type="gene ID" value="maker-PairedContig_1161-snap-gene-0.25"/>
</dbReference>
<dbReference type="Pfam" id="PF16046">
    <property type="entry name" value="FAM76"/>
    <property type="match status" value="1"/>
</dbReference>
<dbReference type="InterPro" id="IPR032017">
    <property type="entry name" value="FAM76"/>
</dbReference>
<evidence type="ECO:0000313" key="4">
    <source>
        <dbReference type="WBParaSite" id="maker-PairedContig_1161-snap-gene-0.25-mRNA-1"/>
    </source>
</evidence>
<dbReference type="PANTHER" id="PTHR46176:SF1">
    <property type="entry name" value="LD21662P"/>
    <property type="match status" value="1"/>
</dbReference>
<comment type="similarity">
    <text evidence="1">Belongs to the FAM76 family.</text>
</comment>
<protein>
    <recommendedName>
        <fullName evidence="5">Protein FAM76A</fullName>
    </recommendedName>
</protein>
<keyword evidence="2" id="KW-0175">Coiled coil</keyword>
<dbReference type="PANTHER" id="PTHR46176">
    <property type="entry name" value="LD21662P"/>
    <property type="match status" value="1"/>
</dbReference>
<evidence type="ECO:0000256" key="3">
    <source>
        <dbReference type="SAM" id="MobiDB-lite"/>
    </source>
</evidence>
<sequence>MATPITTIPRPKPAAALQTSKVTMARSSLLVDVVQTISSQTFYKYITVAVRGNINENDKMTRKCYYCKAGMPEVTASSESDSQCEKCKKNEEKYKTKPTICMYCQLQAAFVANKCVWCCHAERKYGLPVQCSQCLQKSAFVREPSQKDKPVYCRLCTMSRKAMFGEASTYSNITKSKSGSHSKRKRLSSSENRSGKVSKRNAMTETTLDNAHSEHIFVIQQYKDEILELQKKCFEKDRIILERDKKIAELNAEIIMQEQQGRMKINMMQKQHAESLQSLHDQIRTLNKQVRQLQKGF</sequence>
<evidence type="ECO:0000256" key="1">
    <source>
        <dbReference type="ARBA" id="ARBA00009097"/>
    </source>
</evidence>
<dbReference type="AlphaFoldDB" id="A0A1I8E9R6"/>
<proteinExistence type="inferred from homology"/>
<dbReference type="GO" id="GO:0016607">
    <property type="term" value="C:nuclear speck"/>
    <property type="evidence" value="ECO:0007669"/>
    <property type="project" value="TreeGrafter"/>
</dbReference>
<reference evidence="4" key="1">
    <citation type="submission" date="2016-11" db="UniProtKB">
        <authorList>
            <consortium name="WormBaseParasite"/>
        </authorList>
    </citation>
    <scope>IDENTIFICATION</scope>
    <source>
        <strain evidence="4">pt0022</strain>
    </source>
</reference>
<accession>A0A1I8E9R6</accession>